<dbReference type="Proteomes" id="UP000054877">
    <property type="component" value="Unassembled WGS sequence"/>
</dbReference>
<dbReference type="RefSeq" id="WP_133141152.1">
    <property type="nucleotide sequence ID" value="NZ_CAAAII010000002.1"/>
</dbReference>
<accession>A0A0W0Z8B9</accession>
<sequence>MADVVFIGAGPVGLYTAIQLKLYCPELDIRMYEKYEEYQRKHVLIVDKSSYKGSHPDSDFQALLSELTGTVPTNVIEDKLLDFARSLGIEIKYQPVESVQKLAEENPETGIIIGSDGSHSLLRKELFDDKKIVEEDLQYIAELKYKVRGTSRALSSLMEYIPALTLTNHFVSEHVGKIQEGETPISIRFFIDEETFREMQSLGVSFKNPLNLERAKCIEEPGIANLSTSIQRWLVARNTLANDVIIEGSDKITAINLPVYRSELFAKEQHGKKWFLVGDSALGVPYFRALNAGLLSANQLAKLLDLHFHPENKPEKSKLSSFAKISSSLDQDRSVVELYNQRVSSIADSEIQGAKLKNLGVSTAITSTHSMQKAPVSSLKLPVETRRDMKAINPEPHGKISSCSMM</sequence>
<gene>
    <name evidence="1" type="ORF">Lspi_0672</name>
</gene>
<reference evidence="1 2" key="1">
    <citation type="submission" date="2015-11" db="EMBL/GenBank/DDBJ databases">
        <title>Genomic analysis of 38 Legionella species identifies large and diverse effector repertoires.</title>
        <authorList>
            <person name="Burstein D."/>
            <person name="Amaro F."/>
            <person name="Zusman T."/>
            <person name="Lifshitz Z."/>
            <person name="Cohen O."/>
            <person name="Gilbert J.A."/>
            <person name="Pupko T."/>
            <person name="Shuman H.A."/>
            <person name="Segal G."/>
        </authorList>
    </citation>
    <scope>NUCLEOTIDE SEQUENCE [LARGE SCALE GENOMIC DNA]</scope>
    <source>
        <strain evidence="1 2">Mt.St.Helens-9</strain>
    </source>
</reference>
<keyword evidence="2" id="KW-1185">Reference proteome</keyword>
<name>A0A0W0Z8B9_LEGSP</name>
<dbReference type="PATRIC" id="fig|452.5.peg.736"/>
<comment type="caution">
    <text evidence="1">The sequence shown here is derived from an EMBL/GenBank/DDBJ whole genome shotgun (WGS) entry which is preliminary data.</text>
</comment>
<evidence type="ECO:0000313" key="2">
    <source>
        <dbReference type="Proteomes" id="UP000054877"/>
    </source>
</evidence>
<evidence type="ECO:0000313" key="1">
    <source>
        <dbReference type="EMBL" id="KTD65355.1"/>
    </source>
</evidence>
<protein>
    <submittedName>
        <fullName evidence="1">Uncharacterized protein</fullName>
    </submittedName>
</protein>
<dbReference type="SUPFAM" id="SSF51905">
    <property type="entry name" value="FAD/NAD(P)-binding domain"/>
    <property type="match status" value="1"/>
</dbReference>
<organism evidence="1 2">
    <name type="scientific">Legionella spiritensis</name>
    <dbReference type="NCBI Taxonomy" id="452"/>
    <lineage>
        <taxon>Bacteria</taxon>
        <taxon>Pseudomonadati</taxon>
        <taxon>Pseudomonadota</taxon>
        <taxon>Gammaproteobacteria</taxon>
        <taxon>Legionellales</taxon>
        <taxon>Legionellaceae</taxon>
        <taxon>Legionella</taxon>
    </lineage>
</organism>
<dbReference type="InterPro" id="IPR036188">
    <property type="entry name" value="FAD/NAD-bd_sf"/>
</dbReference>
<dbReference type="OrthoDB" id="5653425at2"/>
<proteinExistence type="predicted"/>
<dbReference type="AlphaFoldDB" id="A0A0W0Z8B9"/>
<dbReference type="STRING" id="452.Lspi_0672"/>
<dbReference type="EMBL" id="LNYX01000007">
    <property type="protein sequence ID" value="KTD65355.1"/>
    <property type="molecule type" value="Genomic_DNA"/>
</dbReference>